<feature type="compositionally biased region" description="Polar residues" evidence="10">
    <location>
        <begin position="74"/>
        <end position="83"/>
    </location>
</feature>
<keyword evidence="12" id="KW-1185">Reference proteome</keyword>
<keyword evidence="3" id="KW-0964">Secreted</keyword>
<dbReference type="AlphaFoldDB" id="A0A8H6RRA8"/>
<keyword evidence="7" id="KW-0961">Cell wall biogenesis/degradation</keyword>
<name>A0A8H6RRA8_9PEZI</name>
<comment type="catalytic activity">
    <reaction evidence="8">
        <text>Successive hydrolysis of beta-D-glucose units from the non-reducing ends of (1-&gt;3)-beta-D-glucans, releasing alpha-glucose.</text>
        <dbReference type="EC" id="3.2.1.58"/>
    </reaction>
</comment>
<dbReference type="Proteomes" id="UP000660729">
    <property type="component" value="Unassembled WGS sequence"/>
</dbReference>
<evidence type="ECO:0000256" key="4">
    <source>
        <dbReference type="ARBA" id="ARBA00022729"/>
    </source>
</evidence>
<feature type="compositionally biased region" description="Low complexity" evidence="10">
    <location>
        <begin position="62"/>
        <end position="73"/>
    </location>
</feature>
<feature type="region of interest" description="Disordered" evidence="10">
    <location>
        <begin position="58"/>
        <end position="84"/>
    </location>
</feature>
<dbReference type="GO" id="GO:0005576">
    <property type="term" value="C:extracellular region"/>
    <property type="evidence" value="ECO:0007669"/>
    <property type="project" value="UniProtKB-SubCell"/>
</dbReference>
<comment type="similarity">
    <text evidence="2">Belongs to the glycosyl hydrolase 5 (cellulase A) family.</text>
</comment>
<keyword evidence="5" id="KW-0378">Hydrolase</keyword>
<evidence type="ECO:0000256" key="3">
    <source>
        <dbReference type="ARBA" id="ARBA00022525"/>
    </source>
</evidence>
<comment type="caution">
    <text evidence="11">The sequence shown here is derived from an EMBL/GenBank/DDBJ whole genome shotgun (WGS) entry which is preliminary data.</text>
</comment>
<gene>
    <name evidence="11" type="ORF">HII31_02904</name>
</gene>
<evidence type="ECO:0000256" key="1">
    <source>
        <dbReference type="ARBA" id="ARBA00004613"/>
    </source>
</evidence>
<evidence type="ECO:0000256" key="5">
    <source>
        <dbReference type="ARBA" id="ARBA00022801"/>
    </source>
</evidence>
<evidence type="ECO:0000256" key="8">
    <source>
        <dbReference type="ARBA" id="ARBA00036824"/>
    </source>
</evidence>
<evidence type="ECO:0000313" key="12">
    <source>
        <dbReference type="Proteomes" id="UP000660729"/>
    </source>
</evidence>
<dbReference type="EMBL" id="JABCIY010000037">
    <property type="protein sequence ID" value="KAF7195769.1"/>
    <property type="molecule type" value="Genomic_DNA"/>
</dbReference>
<dbReference type="GO" id="GO:0004338">
    <property type="term" value="F:glucan exo-1,3-beta-glucosidase activity"/>
    <property type="evidence" value="ECO:0007669"/>
    <property type="project" value="UniProtKB-EC"/>
</dbReference>
<accession>A0A8H6RRA8</accession>
<dbReference type="GO" id="GO:0009251">
    <property type="term" value="P:glucan catabolic process"/>
    <property type="evidence" value="ECO:0007669"/>
    <property type="project" value="TreeGrafter"/>
</dbReference>
<evidence type="ECO:0000256" key="7">
    <source>
        <dbReference type="ARBA" id="ARBA00023316"/>
    </source>
</evidence>
<evidence type="ECO:0000256" key="10">
    <source>
        <dbReference type="SAM" id="MobiDB-lite"/>
    </source>
</evidence>
<dbReference type="GO" id="GO:0071555">
    <property type="term" value="P:cell wall organization"/>
    <property type="evidence" value="ECO:0007669"/>
    <property type="project" value="UniProtKB-KW"/>
</dbReference>
<dbReference type="OrthoDB" id="1887033at2759"/>
<comment type="subcellular location">
    <subcellularLocation>
        <location evidence="1">Secreted</location>
    </subcellularLocation>
</comment>
<dbReference type="InterPro" id="IPR050386">
    <property type="entry name" value="Glycosyl_hydrolase_5"/>
</dbReference>
<organism evidence="11 12">
    <name type="scientific">Pseudocercospora fuligena</name>
    <dbReference type="NCBI Taxonomy" id="685502"/>
    <lineage>
        <taxon>Eukaryota</taxon>
        <taxon>Fungi</taxon>
        <taxon>Dikarya</taxon>
        <taxon>Ascomycota</taxon>
        <taxon>Pezizomycotina</taxon>
        <taxon>Dothideomycetes</taxon>
        <taxon>Dothideomycetidae</taxon>
        <taxon>Mycosphaerellales</taxon>
        <taxon>Mycosphaerellaceae</taxon>
        <taxon>Pseudocercospora</taxon>
    </lineage>
</organism>
<dbReference type="InterPro" id="IPR017853">
    <property type="entry name" value="GH"/>
</dbReference>
<dbReference type="GO" id="GO:0009986">
    <property type="term" value="C:cell surface"/>
    <property type="evidence" value="ECO:0007669"/>
    <property type="project" value="TreeGrafter"/>
</dbReference>
<keyword evidence="4" id="KW-0732">Signal</keyword>
<keyword evidence="6" id="KW-0326">Glycosidase</keyword>
<protein>
    <recommendedName>
        <fullName evidence="9">glucan 1,3-beta-glucosidase</fullName>
        <ecNumber evidence="9">3.2.1.58</ecNumber>
    </recommendedName>
</protein>
<dbReference type="EC" id="3.2.1.58" evidence="9"/>
<evidence type="ECO:0000256" key="9">
    <source>
        <dbReference type="ARBA" id="ARBA00038929"/>
    </source>
</evidence>
<sequence>MSREGLTIVSPDSRFISAPDVAAMKLTSLVLLRLATAAFAAPADNVMSSTTKYPATTSTYRASQSTKTATSTQPLSPTGSASNKPGDFVNWKTYKANGVNIGAWVKWWADNVDSMATKRAGFPDEWTWCQTVGFDKCGPPLEKRYGDWIAKDQIDTMGKLGINTLRIPTTYAAWVKVPGSWLYSGNQQKYLADITKHAIEKWNMHVIIGLHSLPGGVNTLQIGEAFGHDAWFQNQTNLDYSWKAIDSILAFIQKSGHTNGFTIAPINEASDNFAKFATPEGLTADGTAWVNKYIYGVLDRIAKVDKRIPVMLQDSFFSESYWSPFYPADTNMVIDSHIYFFAASGIYSQYVAPAICGQAQFIGKGDGKFPVFIGEWSLQVLYNNTLSDRKRLYDTQRYAYNEYAAGGAFWNYQMKNDVDTVNGEGKLQDYWSWIQLAKEGVVSKDLPGEKYCT</sequence>
<dbReference type="Gene3D" id="3.20.20.80">
    <property type="entry name" value="Glycosidases"/>
    <property type="match status" value="1"/>
</dbReference>
<evidence type="ECO:0000256" key="2">
    <source>
        <dbReference type="ARBA" id="ARBA00005641"/>
    </source>
</evidence>
<dbReference type="PANTHER" id="PTHR31297">
    <property type="entry name" value="GLUCAN ENDO-1,6-BETA-GLUCOSIDASE B"/>
    <property type="match status" value="1"/>
</dbReference>
<evidence type="ECO:0000256" key="6">
    <source>
        <dbReference type="ARBA" id="ARBA00023295"/>
    </source>
</evidence>
<dbReference type="SUPFAM" id="SSF51445">
    <property type="entry name" value="(Trans)glycosidases"/>
    <property type="match status" value="1"/>
</dbReference>
<reference evidence="11" key="1">
    <citation type="submission" date="2020-04" db="EMBL/GenBank/DDBJ databases">
        <title>Draft genome resource of the tomato pathogen Pseudocercospora fuligena.</title>
        <authorList>
            <person name="Zaccaron A."/>
        </authorList>
    </citation>
    <scope>NUCLEOTIDE SEQUENCE</scope>
    <source>
        <strain evidence="11">PF001</strain>
    </source>
</reference>
<dbReference type="PANTHER" id="PTHR31297:SF1">
    <property type="entry name" value="GLUCAN 1,3-BETA-GLUCOSIDASE I_II-RELATED"/>
    <property type="match status" value="1"/>
</dbReference>
<evidence type="ECO:0000313" key="11">
    <source>
        <dbReference type="EMBL" id="KAF7195769.1"/>
    </source>
</evidence>
<proteinExistence type="inferred from homology"/>